<feature type="transmembrane region" description="Helical" evidence="1">
    <location>
        <begin position="32"/>
        <end position="56"/>
    </location>
</feature>
<dbReference type="AlphaFoldDB" id="L9X1L5"/>
<dbReference type="PANTHER" id="PTHR36844:SF1">
    <property type="entry name" value="PROTEASE PRSW"/>
    <property type="match status" value="1"/>
</dbReference>
<dbReference type="EMBL" id="AOIB01000030">
    <property type="protein sequence ID" value="ELY55610.1"/>
    <property type="molecule type" value="Genomic_DNA"/>
</dbReference>
<feature type="transmembrane region" description="Helical" evidence="1">
    <location>
        <begin position="172"/>
        <end position="196"/>
    </location>
</feature>
<dbReference type="PATRIC" id="fig|1227497.3.peg.3156"/>
<feature type="transmembrane region" description="Helical" evidence="1">
    <location>
        <begin position="6"/>
        <end position="25"/>
    </location>
</feature>
<feature type="transmembrane region" description="Helical" evidence="1">
    <location>
        <begin position="138"/>
        <end position="160"/>
    </location>
</feature>
<keyword evidence="1" id="KW-0472">Membrane</keyword>
<dbReference type="Proteomes" id="UP000011688">
    <property type="component" value="Unassembled WGS sequence"/>
</dbReference>
<protein>
    <submittedName>
        <fullName evidence="2">Uncharacterized protein</fullName>
    </submittedName>
</protein>
<comment type="caution">
    <text evidence="2">The sequence shown here is derived from an EMBL/GenBank/DDBJ whole genome shotgun (WGS) entry which is preliminary data.</text>
</comment>
<dbReference type="Pfam" id="PF13367">
    <property type="entry name" value="PrsW-protease"/>
    <property type="match status" value="1"/>
</dbReference>
<evidence type="ECO:0000313" key="3">
    <source>
        <dbReference type="Proteomes" id="UP000011688"/>
    </source>
</evidence>
<organism evidence="2 3">
    <name type="scientific">Natronococcus amylolyticus DSM 10524</name>
    <dbReference type="NCBI Taxonomy" id="1227497"/>
    <lineage>
        <taxon>Archaea</taxon>
        <taxon>Methanobacteriati</taxon>
        <taxon>Methanobacteriota</taxon>
        <taxon>Stenosarchaea group</taxon>
        <taxon>Halobacteria</taxon>
        <taxon>Halobacteriales</taxon>
        <taxon>Natrialbaceae</taxon>
        <taxon>Natronococcus</taxon>
    </lineage>
</organism>
<name>L9X1L5_9EURY</name>
<feature type="transmembrane region" description="Helical" evidence="1">
    <location>
        <begin position="68"/>
        <end position="91"/>
    </location>
</feature>
<dbReference type="InterPro" id="IPR026898">
    <property type="entry name" value="PrsW"/>
</dbReference>
<dbReference type="STRING" id="1227497.C491_15627"/>
<dbReference type="eggNOG" id="arCOG02985">
    <property type="taxonomic scope" value="Archaea"/>
</dbReference>
<sequence>MITFVLGMAFATLSINFFLMFMPIYEVGTAGIILFFVLIWVPIQEISKLLAVWIYAYRSRFFNSVIDGAVYGAAAGLGFAVVMNFLLLLGQQFSESGILIEQIVRFTLIIAPLQVLFSAFAGYYLGLAKFNPENAGPIVTKGLLIVIVLRSFYDIAVDLIQARIPAEQTGIVFSAQIDALLIFGIIFIPILMVMLFRKLSAYSTLYRETIHSCAEEDTGSDIEIEPQETTQLEDLRGLLDSGLLTYDEFEELRSRL</sequence>
<accession>L9X1L5</accession>
<proteinExistence type="predicted"/>
<dbReference type="PANTHER" id="PTHR36844">
    <property type="entry name" value="PROTEASE PRSW"/>
    <property type="match status" value="1"/>
</dbReference>
<dbReference type="GO" id="GO:0008233">
    <property type="term" value="F:peptidase activity"/>
    <property type="evidence" value="ECO:0007669"/>
    <property type="project" value="InterPro"/>
</dbReference>
<gene>
    <name evidence="2" type="ORF">C491_15627</name>
</gene>
<keyword evidence="1" id="KW-0812">Transmembrane</keyword>
<evidence type="ECO:0000256" key="1">
    <source>
        <dbReference type="SAM" id="Phobius"/>
    </source>
</evidence>
<keyword evidence="3" id="KW-1185">Reference proteome</keyword>
<evidence type="ECO:0000313" key="2">
    <source>
        <dbReference type="EMBL" id="ELY55610.1"/>
    </source>
</evidence>
<feature type="transmembrane region" description="Helical" evidence="1">
    <location>
        <begin position="103"/>
        <end position="126"/>
    </location>
</feature>
<reference evidence="2 3" key="1">
    <citation type="journal article" date="2014" name="PLoS Genet.">
        <title>Phylogenetically driven sequencing of extremely halophilic archaea reveals strategies for static and dynamic osmo-response.</title>
        <authorList>
            <person name="Becker E.A."/>
            <person name="Seitzer P.M."/>
            <person name="Tritt A."/>
            <person name="Larsen D."/>
            <person name="Krusor M."/>
            <person name="Yao A.I."/>
            <person name="Wu D."/>
            <person name="Madern D."/>
            <person name="Eisen J.A."/>
            <person name="Darling A.E."/>
            <person name="Facciotti M.T."/>
        </authorList>
    </citation>
    <scope>NUCLEOTIDE SEQUENCE [LARGE SCALE GENOMIC DNA]</scope>
    <source>
        <strain evidence="2 3">DSM 10524</strain>
    </source>
</reference>
<keyword evidence="1" id="KW-1133">Transmembrane helix</keyword>